<accession>A0A5B7EJ37</accession>
<dbReference type="Proteomes" id="UP000324222">
    <property type="component" value="Unassembled WGS sequence"/>
</dbReference>
<dbReference type="AlphaFoldDB" id="A0A5B7EJ37"/>
<evidence type="ECO:0000256" key="1">
    <source>
        <dbReference type="SAM" id="MobiDB-lite"/>
    </source>
</evidence>
<reference evidence="2 3" key="1">
    <citation type="submission" date="2019-05" db="EMBL/GenBank/DDBJ databases">
        <title>Another draft genome of Portunus trituberculatus and its Hox gene families provides insights of decapod evolution.</title>
        <authorList>
            <person name="Jeong J.-H."/>
            <person name="Song I."/>
            <person name="Kim S."/>
            <person name="Choi T."/>
            <person name="Kim D."/>
            <person name="Ryu S."/>
            <person name="Kim W."/>
        </authorList>
    </citation>
    <scope>NUCLEOTIDE SEQUENCE [LARGE SCALE GENOMIC DNA]</scope>
    <source>
        <tissue evidence="2">Muscle</tissue>
    </source>
</reference>
<name>A0A5B7EJ37_PORTR</name>
<proteinExistence type="predicted"/>
<evidence type="ECO:0000313" key="2">
    <source>
        <dbReference type="EMBL" id="MPC34421.1"/>
    </source>
</evidence>
<feature type="region of interest" description="Disordered" evidence="1">
    <location>
        <begin position="90"/>
        <end position="133"/>
    </location>
</feature>
<sequence>MEWLPVPVVVSFKTTQIQVVTRNARKDLYLASQELVKEQIPLLRKAKEGKIAHFRHNKLIVKERNQLATTPDNKSAASVVGSSVVQLAGAPEDQNEAVRNTPEAQSGNKVQCGSSTHVDHRLEEGATASVEQP</sequence>
<comment type="caution">
    <text evidence="2">The sequence shown here is derived from an EMBL/GenBank/DDBJ whole genome shotgun (WGS) entry which is preliminary data.</text>
</comment>
<feature type="compositionally biased region" description="Polar residues" evidence="1">
    <location>
        <begin position="102"/>
        <end position="116"/>
    </location>
</feature>
<protein>
    <submittedName>
        <fullName evidence="2">Uncharacterized protein</fullName>
    </submittedName>
</protein>
<evidence type="ECO:0000313" key="3">
    <source>
        <dbReference type="Proteomes" id="UP000324222"/>
    </source>
</evidence>
<keyword evidence="3" id="KW-1185">Reference proteome</keyword>
<organism evidence="2 3">
    <name type="scientific">Portunus trituberculatus</name>
    <name type="common">Swimming crab</name>
    <name type="synonym">Neptunus trituberculatus</name>
    <dbReference type="NCBI Taxonomy" id="210409"/>
    <lineage>
        <taxon>Eukaryota</taxon>
        <taxon>Metazoa</taxon>
        <taxon>Ecdysozoa</taxon>
        <taxon>Arthropoda</taxon>
        <taxon>Crustacea</taxon>
        <taxon>Multicrustacea</taxon>
        <taxon>Malacostraca</taxon>
        <taxon>Eumalacostraca</taxon>
        <taxon>Eucarida</taxon>
        <taxon>Decapoda</taxon>
        <taxon>Pleocyemata</taxon>
        <taxon>Brachyura</taxon>
        <taxon>Eubrachyura</taxon>
        <taxon>Portunoidea</taxon>
        <taxon>Portunidae</taxon>
        <taxon>Portuninae</taxon>
        <taxon>Portunus</taxon>
    </lineage>
</organism>
<dbReference type="EMBL" id="VSRR010003051">
    <property type="protein sequence ID" value="MPC34421.1"/>
    <property type="molecule type" value="Genomic_DNA"/>
</dbReference>
<gene>
    <name evidence="2" type="ORF">E2C01_027810</name>
</gene>